<reference evidence="2" key="1">
    <citation type="journal article" date="2020" name="Stud. Mycol.">
        <title>101 Dothideomycetes genomes: a test case for predicting lifestyles and emergence of pathogens.</title>
        <authorList>
            <person name="Haridas S."/>
            <person name="Albert R."/>
            <person name="Binder M."/>
            <person name="Bloem J."/>
            <person name="Labutti K."/>
            <person name="Salamov A."/>
            <person name="Andreopoulos B."/>
            <person name="Baker S."/>
            <person name="Barry K."/>
            <person name="Bills G."/>
            <person name="Bluhm B."/>
            <person name="Cannon C."/>
            <person name="Castanera R."/>
            <person name="Culley D."/>
            <person name="Daum C."/>
            <person name="Ezra D."/>
            <person name="Gonzalez J."/>
            <person name="Henrissat B."/>
            <person name="Kuo A."/>
            <person name="Liang C."/>
            <person name="Lipzen A."/>
            <person name="Lutzoni F."/>
            <person name="Magnuson J."/>
            <person name="Mondo S."/>
            <person name="Nolan M."/>
            <person name="Ohm R."/>
            <person name="Pangilinan J."/>
            <person name="Park H.-J."/>
            <person name="Ramirez L."/>
            <person name="Alfaro M."/>
            <person name="Sun H."/>
            <person name="Tritt A."/>
            <person name="Yoshinaga Y."/>
            <person name="Zwiers L.-H."/>
            <person name="Turgeon B."/>
            <person name="Goodwin S."/>
            <person name="Spatafora J."/>
            <person name="Crous P."/>
            <person name="Grigoriev I."/>
        </authorList>
    </citation>
    <scope>NUCLEOTIDE SEQUENCE</scope>
    <source>
        <strain evidence="2">CBS 121410</strain>
    </source>
</reference>
<dbReference type="EMBL" id="ML978734">
    <property type="protein sequence ID" value="KAF2085068.1"/>
    <property type="molecule type" value="Genomic_DNA"/>
</dbReference>
<evidence type="ECO:0000256" key="1">
    <source>
        <dbReference type="SAM" id="Coils"/>
    </source>
</evidence>
<protein>
    <submittedName>
        <fullName evidence="2">Uncharacterized protein</fullName>
    </submittedName>
</protein>
<evidence type="ECO:0000313" key="2">
    <source>
        <dbReference type="EMBL" id="KAF2085068.1"/>
    </source>
</evidence>
<keyword evidence="3" id="KW-1185">Reference proteome</keyword>
<accession>A0A9P4HQY7</accession>
<comment type="caution">
    <text evidence="2">The sequence shown here is derived from an EMBL/GenBank/DDBJ whole genome shotgun (WGS) entry which is preliminary data.</text>
</comment>
<name>A0A9P4HQY7_9PEZI</name>
<gene>
    <name evidence="2" type="ORF">K490DRAFT_68122</name>
</gene>
<dbReference type="AlphaFoldDB" id="A0A9P4HQY7"/>
<dbReference type="Proteomes" id="UP000799776">
    <property type="component" value="Unassembled WGS sequence"/>
</dbReference>
<sequence length="140" mass="16528">MEELRHTLNLYDEIKEYYDAVARIREVQKQLRRTIAKLEFDCKKTRCQLADLEKRNRELSSILQVTTPGQPEHYPISGRALENLQEEWTKKAEQLREGLEVEDKQKRLMAQQVAKLNKTNQRQGCACRSLESVLERVKDI</sequence>
<feature type="coiled-coil region" evidence="1">
    <location>
        <begin position="35"/>
        <end position="62"/>
    </location>
</feature>
<keyword evidence="1" id="KW-0175">Coiled coil</keyword>
<organism evidence="2 3">
    <name type="scientific">Saccharata proteae CBS 121410</name>
    <dbReference type="NCBI Taxonomy" id="1314787"/>
    <lineage>
        <taxon>Eukaryota</taxon>
        <taxon>Fungi</taxon>
        <taxon>Dikarya</taxon>
        <taxon>Ascomycota</taxon>
        <taxon>Pezizomycotina</taxon>
        <taxon>Dothideomycetes</taxon>
        <taxon>Dothideomycetes incertae sedis</taxon>
        <taxon>Botryosphaeriales</taxon>
        <taxon>Saccharataceae</taxon>
        <taxon>Saccharata</taxon>
    </lineage>
</organism>
<proteinExistence type="predicted"/>
<evidence type="ECO:0000313" key="3">
    <source>
        <dbReference type="Proteomes" id="UP000799776"/>
    </source>
</evidence>